<dbReference type="GO" id="GO:0035694">
    <property type="term" value="P:mitochondrial protein catabolic process"/>
    <property type="evidence" value="ECO:0007669"/>
    <property type="project" value="InterPro"/>
</dbReference>
<evidence type="ECO:0000313" key="15">
    <source>
        <dbReference type="EMBL" id="CAD5124424.1"/>
    </source>
</evidence>
<reference evidence="15 16" key="1">
    <citation type="submission" date="2020-08" db="EMBL/GenBank/DDBJ databases">
        <authorList>
            <person name="Hejnol A."/>
        </authorList>
    </citation>
    <scope>NUCLEOTIDE SEQUENCE [LARGE SCALE GENOMIC DNA]</scope>
</reference>
<dbReference type="GO" id="GO:0005759">
    <property type="term" value="C:mitochondrial matrix"/>
    <property type="evidence" value="ECO:0007669"/>
    <property type="project" value="UniProtKB-SubCell"/>
</dbReference>
<evidence type="ECO:0000256" key="11">
    <source>
        <dbReference type="ARBA" id="ARBA00023136"/>
    </source>
</evidence>
<evidence type="ECO:0000256" key="1">
    <source>
        <dbReference type="ARBA" id="ARBA00004294"/>
    </source>
</evidence>
<evidence type="ECO:0000259" key="14">
    <source>
        <dbReference type="Pfam" id="PF16026"/>
    </source>
</evidence>
<keyword evidence="11" id="KW-0472">Membrane</keyword>
<dbReference type="Proteomes" id="UP000549394">
    <property type="component" value="Unassembled WGS sequence"/>
</dbReference>
<comment type="similarity">
    <text evidence="4">Belongs to the MIEAP family.</text>
</comment>
<gene>
    <name evidence="15" type="ORF">DGYR_LOCUS11967</name>
</gene>
<dbReference type="InterPro" id="IPR026169">
    <property type="entry name" value="MIEAP"/>
</dbReference>
<keyword evidence="8 13" id="KW-0175">Coiled coil</keyword>
<evidence type="ECO:0000313" key="16">
    <source>
        <dbReference type="Proteomes" id="UP000549394"/>
    </source>
</evidence>
<dbReference type="EMBL" id="CAJFCJ010000021">
    <property type="protein sequence ID" value="CAD5124424.1"/>
    <property type="molecule type" value="Genomic_DNA"/>
</dbReference>
<dbReference type="GO" id="GO:0008289">
    <property type="term" value="F:lipid binding"/>
    <property type="evidence" value="ECO:0007669"/>
    <property type="project" value="UniProtKB-KW"/>
</dbReference>
<keyword evidence="6" id="KW-0963">Cytoplasm</keyword>
<evidence type="ECO:0000256" key="5">
    <source>
        <dbReference type="ARBA" id="ARBA00019863"/>
    </source>
</evidence>
<feature type="coiled-coil region" evidence="13">
    <location>
        <begin position="328"/>
        <end position="362"/>
    </location>
</feature>
<protein>
    <recommendedName>
        <fullName evidence="5">Mitochondria-eating protein</fullName>
    </recommendedName>
    <alternativeName>
        <fullName evidence="12">Spermatogenesis-associated protein 18</fullName>
    </alternativeName>
</protein>
<dbReference type="OrthoDB" id="6047381at2759"/>
<comment type="caution">
    <text evidence="15">The sequence shown here is derived from an EMBL/GenBank/DDBJ whole genome shotgun (WGS) entry which is preliminary data.</text>
</comment>
<evidence type="ECO:0000256" key="4">
    <source>
        <dbReference type="ARBA" id="ARBA00008233"/>
    </source>
</evidence>
<feature type="domain" description="Mitochondria-eating protein C-terminal" evidence="14">
    <location>
        <begin position="395"/>
        <end position="592"/>
    </location>
</feature>
<evidence type="ECO:0000256" key="9">
    <source>
        <dbReference type="ARBA" id="ARBA00023121"/>
    </source>
</evidence>
<organism evidence="15 16">
    <name type="scientific">Dimorphilus gyrociliatus</name>
    <dbReference type="NCBI Taxonomy" id="2664684"/>
    <lineage>
        <taxon>Eukaryota</taxon>
        <taxon>Metazoa</taxon>
        <taxon>Spiralia</taxon>
        <taxon>Lophotrochozoa</taxon>
        <taxon>Annelida</taxon>
        <taxon>Polychaeta</taxon>
        <taxon>Polychaeta incertae sedis</taxon>
        <taxon>Dinophilidae</taxon>
        <taxon>Dimorphilus</taxon>
    </lineage>
</organism>
<evidence type="ECO:0000256" key="3">
    <source>
        <dbReference type="ARBA" id="ARBA00004496"/>
    </source>
</evidence>
<comment type="subcellular location">
    <subcellularLocation>
        <location evidence="3">Cytoplasm</location>
    </subcellularLocation>
    <subcellularLocation>
        <location evidence="2">Mitochondrion matrix</location>
    </subcellularLocation>
    <subcellularLocation>
        <location evidence="1">Mitochondrion outer membrane</location>
    </subcellularLocation>
</comment>
<keyword evidence="7" id="KW-1000">Mitochondrion outer membrane</keyword>
<accession>A0A7I8W7C5</accession>
<keyword evidence="10" id="KW-0496">Mitochondrion</keyword>
<evidence type="ECO:0000256" key="8">
    <source>
        <dbReference type="ARBA" id="ARBA00023054"/>
    </source>
</evidence>
<name>A0A7I8W7C5_9ANNE</name>
<evidence type="ECO:0000256" key="10">
    <source>
        <dbReference type="ARBA" id="ARBA00023128"/>
    </source>
</evidence>
<evidence type="ECO:0000256" key="6">
    <source>
        <dbReference type="ARBA" id="ARBA00022490"/>
    </source>
</evidence>
<keyword evidence="9" id="KW-0446">Lipid-binding</keyword>
<dbReference type="GO" id="GO:0035695">
    <property type="term" value="P:mitophagy by internal vacuole formation"/>
    <property type="evidence" value="ECO:0007669"/>
    <property type="project" value="TreeGrafter"/>
</dbReference>
<evidence type="ECO:0000256" key="7">
    <source>
        <dbReference type="ARBA" id="ARBA00022787"/>
    </source>
</evidence>
<sequence>MANKYQVDGLECQLWIEKFKKELDNENYLECTKIVQVMNRESLRSVCKDVELLLKKFSNTHCIVEAIFLRFDEVQEILNVDMVVIGIIQWHMQACINTRNLKKTNQMEELVKSCEQLLKTMPYQLRHRIYHYCRDKLREITFVLDELAKIVKLNNTFCKNNFRDDLCEIAKVCKAHVAKIDKTKESLRNHKNSQNGFSYDELEQRLFDESILLHSLGELDEFQKIHLYFENSKKTVSLLKKVLLSFNNLKKDFLFSKYVLDGLEMQVILNHLSNSLTSVMEWIGIKYDAFQEQRQAVDEIAQTSPREENDGRKRVVSEFGNPRPTTVSVSEREELERLRYEIQNLRKEVSEQKRVITELTKRENDLKIRLRDQASRNVKFGGNSKFEDISLMEYRPSRLVERYENLFSTVRFETMESLKKIRELENLSELRNKILLSVLVLAQRSAEDSLQDLQNKWRSLLYMKDKQGQSIEAASLDDAISHYLRRTIPQYDNSQNIQQVHNQICQALHEFPGLHSSQALVGYVAECVQLCWAFVLQKPRFILKHEVDTLNPRLLRRYHSSDENSNSIKSLIWPSLTEGVDGPCLFKGYVIT</sequence>
<keyword evidence="16" id="KW-1185">Reference proteome</keyword>
<evidence type="ECO:0000256" key="13">
    <source>
        <dbReference type="SAM" id="Coils"/>
    </source>
</evidence>
<dbReference type="GO" id="GO:0005741">
    <property type="term" value="C:mitochondrial outer membrane"/>
    <property type="evidence" value="ECO:0007669"/>
    <property type="project" value="UniProtKB-SubCell"/>
</dbReference>
<dbReference type="AlphaFoldDB" id="A0A7I8W7C5"/>
<proteinExistence type="inferred from homology"/>
<dbReference type="Pfam" id="PF16026">
    <property type="entry name" value="MIEAP"/>
    <property type="match status" value="1"/>
</dbReference>
<dbReference type="PANTHER" id="PTHR21771">
    <property type="entry name" value="MITOCHONDRIA-EATING PROTEIN-RELATED"/>
    <property type="match status" value="1"/>
</dbReference>
<dbReference type="InterPro" id="IPR031981">
    <property type="entry name" value="MIEAP_C"/>
</dbReference>
<evidence type="ECO:0000256" key="2">
    <source>
        <dbReference type="ARBA" id="ARBA00004305"/>
    </source>
</evidence>
<evidence type="ECO:0000256" key="12">
    <source>
        <dbReference type="ARBA" id="ARBA00032687"/>
    </source>
</evidence>
<dbReference type="PANTHER" id="PTHR21771:SF1">
    <property type="entry name" value="MITOCHONDRIA-EATING PROTEIN"/>
    <property type="match status" value="1"/>
</dbReference>